<evidence type="ECO:0000256" key="1">
    <source>
        <dbReference type="ARBA" id="ARBA00005952"/>
    </source>
</evidence>
<reference evidence="9 10" key="1">
    <citation type="submission" date="2016-03" db="EMBL/GenBank/DDBJ databases">
        <title>Genome sequence of Providencia stuartii strain, isolated from the salivary glands of larval Lucilia sericata.</title>
        <authorList>
            <person name="Yuan Y."/>
            <person name="Zhang Y."/>
            <person name="Fu S."/>
            <person name="Crippen T.L."/>
            <person name="Visi D."/>
            <person name="Benbow M.E."/>
            <person name="Allen M."/>
            <person name="Tomberlin J.K."/>
            <person name="Sze S.-H."/>
            <person name="Tarone A.M."/>
        </authorList>
    </citation>
    <scope>NUCLEOTIDE SEQUENCE [LARGE SCALE GENOMIC DNA]</scope>
    <source>
        <strain evidence="9 10">Crippen</strain>
    </source>
</reference>
<dbReference type="GO" id="GO:0003723">
    <property type="term" value="F:RNA binding"/>
    <property type="evidence" value="ECO:0007669"/>
    <property type="project" value="UniProtKB-UniRule"/>
</dbReference>
<keyword evidence="3 6" id="KW-0694">RNA-binding</keyword>
<dbReference type="GO" id="GO:0006353">
    <property type="term" value="P:DNA-templated transcription termination"/>
    <property type="evidence" value="ECO:0007669"/>
    <property type="project" value="UniProtKB-UniRule"/>
</dbReference>
<dbReference type="PANTHER" id="PTHR11078:SF3">
    <property type="entry name" value="ANTITERMINATION NUSB DOMAIN-CONTAINING PROTEIN"/>
    <property type="match status" value="1"/>
</dbReference>
<dbReference type="GO" id="GO:0031564">
    <property type="term" value="P:transcription antitermination"/>
    <property type="evidence" value="ECO:0007669"/>
    <property type="project" value="UniProtKB-KW"/>
</dbReference>
<evidence type="ECO:0000313" key="9">
    <source>
        <dbReference type="EMBL" id="OHT24725.1"/>
    </source>
</evidence>
<accession>A0A1S1HR55</accession>
<dbReference type="EMBL" id="LVIE01000112">
    <property type="protein sequence ID" value="OHT24725.1"/>
    <property type="molecule type" value="Genomic_DNA"/>
</dbReference>
<evidence type="ECO:0000256" key="2">
    <source>
        <dbReference type="ARBA" id="ARBA00022814"/>
    </source>
</evidence>
<keyword evidence="10" id="KW-1185">Reference proteome</keyword>
<dbReference type="Pfam" id="PF01029">
    <property type="entry name" value="NusB"/>
    <property type="match status" value="1"/>
</dbReference>
<keyword evidence="4 6" id="KW-0805">Transcription regulation</keyword>
<dbReference type="InterPro" id="IPR006027">
    <property type="entry name" value="NusB_RsmB_TIM44"/>
</dbReference>
<dbReference type="CDD" id="cd00619">
    <property type="entry name" value="Terminator_NusB"/>
    <property type="match status" value="1"/>
</dbReference>
<dbReference type="NCBIfam" id="TIGR01951">
    <property type="entry name" value="nusB"/>
    <property type="match status" value="1"/>
</dbReference>
<comment type="function">
    <text evidence="6">Involved in transcription antitermination. Required for transcription of ribosomal RNA (rRNA) genes. Binds specifically to the boxA antiterminator sequence of the ribosomal RNA (rrn) operons.</text>
</comment>
<evidence type="ECO:0000256" key="4">
    <source>
        <dbReference type="ARBA" id="ARBA00023015"/>
    </source>
</evidence>
<proteinExistence type="inferred from homology"/>
<dbReference type="OrthoDB" id="9789556at2"/>
<dbReference type="InterPro" id="IPR011605">
    <property type="entry name" value="NusB_fam"/>
</dbReference>
<feature type="domain" description="NusB/RsmB/TIM44" evidence="7">
    <location>
        <begin position="7"/>
        <end position="131"/>
    </location>
</feature>
<keyword evidence="5 6" id="KW-0804">Transcription</keyword>
<reference evidence="8" key="2">
    <citation type="submission" date="2024-02" db="EMBL/GenBank/DDBJ databases">
        <authorList>
            <consortium name="Clinical and Environmental Microbiology Branch: Whole genome sequencing antimicrobial resistance pathogens in the healthcare setting"/>
        </authorList>
    </citation>
    <scope>NUCLEOTIDE SEQUENCE</scope>
    <source>
        <strain evidence="8">2021GO-0154</strain>
    </source>
</reference>
<evidence type="ECO:0000313" key="8">
    <source>
        <dbReference type="EMBL" id="EMJ5134889.1"/>
    </source>
</evidence>
<comment type="caution">
    <text evidence="9">The sequence shown here is derived from an EMBL/GenBank/DDBJ whole genome shotgun (WGS) entry which is preliminary data.</text>
</comment>
<dbReference type="RefSeq" id="WP_070926800.1">
    <property type="nucleotide sequence ID" value="NZ_CANMXG010000010.1"/>
</dbReference>
<dbReference type="GeneID" id="92277821"/>
<organism evidence="9 10">
    <name type="scientific">Providencia stuartii</name>
    <dbReference type="NCBI Taxonomy" id="588"/>
    <lineage>
        <taxon>Bacteria</taxon>
        <taxon>Pseudomonadati</taxon>
        <taxon>Pseudomonadota</taxon>
        <taxon>Gammaproteobacteria</taxon>
        <taxon>Enterobacterales</taxon>
        <taxon>Morganellaceae</taxon>
        <taxon>Providencia</taxon>
    </lineage>
</organism>
<sequence length="138" mass="15610">MKPAARRRARECAVQAIYSWQLSGNNVSDVEYEFIAEQDMSDVDVIYFRELLSGVANNAIKLDQLMAPFLSRQLEELGQVEKAILRVAMYELSFREDVPYKVAINEGIELAKVFGAEDSHKFVNGVLDKAAPAVRRKK</sequence>
<dbReference type="GO" id="GO:0005829">
    <property type="term" value="C:cytosol"/>
    <property type="evidence" value="ECO:0007669"/>
    <property type="project" value="TreeGrafter"/>
</dbReference>
<name>A0A1S1HR55_PROST</name>
<evidence type="ECO:0000256" key="5">
    <source>
        <dbReference type="ARBA" id="ARBA00023163"/>
    </source>
</evidence>
<evidence type="ECO:0000256" key="3">
    <source>
        <dbReference type="ARBA" id="ARBA00022884"/>
    </source>
</evidence>
<dbReference type="SUPFAM" id="SSF48013">
    <property type="entry name" value="NusB-like"/>
    <property type="match status" value="1"/>
</dbReference>
<dbReference type="FunFam" id="1.10.940.10:FF:000001">
    <property type="entry name" value="Transcription antitermination factor NusB"/>
    <property type="match status" value="1"/>
</dbReference>
<evidence type="ECO:0000259" key="7">
    <source>
        <dbReference type="Pfam" id="PF01029"/>
    </source>
</evidence>
<dbReference type="Gene3D" id="1.10.940.10">
    <property type="entry name" value="NusB-like"/>
    <property type="match status" value="1"/>
</dbReference>
<dbReference type="PANTHER" id="PTHR11078">
    <property type="entry name" value="N UTILIZATION SUBSTANCE PROTEIN B-RELATED"/>
    <property type="match status" value="1"/>
</dbReference>
<dbReference type="EMBL" id="ABMABF030000008">
    <property type="protein sequence ID" value="EMJ5134889.1"/>
    <property type="molecule type" value="Genomic_DNA"/>
</dbReference>
<dbReference type="HAMAP" id="MF_00073">
    <property type="entry name" value="NusB"/>
    <property type="match status" value="1"/>
</dbReference>
<dbReference type="AlphaFoldDB" id="A0A1S1HR55"/>
<dbReference type="Proteomes" id="UP000179588">
    <property type="component" value="Unassembled WGS sequence"/>
</dbReference>
<protein>
    <recommendedName>
        <fullName evidence="6">Transcription antitermination protein NusB</fullName>
    </recommendedName>
    <alternativeName>
        <fullName evidence="6">Antitermination factor NusB</fullName>
    </alternativeName>
</protein>
<comment type="similarity">
    <text evidence="1 6">Belongs to the NusB family.</text>
</comment>
<evidence type="ECO:0000313" key="10">
    <source>
        <dbReference type="Proteomes" id="UP000179588"/>
    </source>
</evidence>
<evidence type="ECO:0000256" key="6">
    <source>
        <dbReference type="HAMAP-Rule" id="MF_00073"/>
    </source>
</evidence>
<gene>
    <name evidence="6 9" type="primary">nusB</name>
    <name evidence="9" type="ORF">A3Q29_03215</name>
    <name evidence="8" type="ORF">RG298_002633</name>
</gene>
<dbReference type="InterPro" id="IPR035926">
    <property type="entry name" value="NusB-like_sf"/>
</dbReference>
<keyword evidence="2 6" id="KW-0889">Transcription antitermination</keyword>